<dbReference type="AlphaFoldDB" id="A0A4S2FWT6"/>
<comment type="caution">
    <text evidence="3">The sequence shown here is derived from an EMBL/GenBank/DDBJ whole genome shotgun (WGS) entry which is preliminary data.</text>
</comment>
<evidence type="ECO:0000259" key="2">
    <source>
        <dbReference type="Pfam" id="PF12728"/>
    </source>
</evidence>
<feature type="domain" description="Helix-turn-helix" evidence="2">
    <location>
        <begin position="67"/>
        <end position="112"/>
    </location>
</feature>
<dbReference type="EMBL" id="SRYD01000029">
    <property type="protein sequence ID" value="TGY73814.1"/>
    <property type="molecule type" value="Genomic_DNA"/>
</dbReference>
<gene>
    <name evidence="3" type="ORF">E5333_08325</name>
</gene>
<evidence type="ECO:0000256" key="1">
    <source>
        <dbReference type="SAM" id="MobiDB-lite"/>
    </source>
</evidence>
<keyword evidence="3" id="KW-0238">DNA-binding</keyword>
<evidence type="ECO:0000313" key="4">
    <source>
        <dbReference type="Proteomes" id="UP000306630"/>
    </source>
</evidence>
<name>A0A4S2FWT6_9BACT</name>
<reference evidence="3 4" key="1">
    <citation type="submission" date="2019-04" db="EMBL/GenBank/DDBJ databases">
        <title>Microbes associate with the intestines of laboratory mice.</title>
        <authorList>
            <person name="Navarre W."/>
            <person name="Wong E."/>
            <person name="Huang K."/>
            <person name="Tropini C."/>
            <person name="Ng K."/>
            <person name="Yu B."/>
        </authorList>
    </citation>
    <scope>NUCLEOTIDE SEQUENCE [LARGE SCALE GENOMIC DNA]</scope>
    <source>
        <strain evidence="3 4">NM06_A21</strain>
    </source>
</reference>
<dbReference type="Pfam" id="PF12728">
    <property type="entry name" value="HTH_17"/>
    <property type="match status" value="1"/>
</dbReference>
<dbReference type="Proteomes" id="UP000306630">
    <property type="component" value="Unassembled WGS sequence"/>
</dbReference>
<feature type="compositionally biased region" description="Polar residues" evidence="1">
    <location>
        <begin position="48"/>
        <end position="57"/>
    </location>
</feature>
<organism evidence="3 4">
    <name type="scientific">Muribaculum intestinale</name>
    <dbReference type="NCBI Taxonomy" id="1796646"/>
    <lineage>
        <taxon>Bacteria</taxon>
        <taxon>Pseudomonadati</taxon>
        <taxon>Bacteroidota</taxon>
        <taxon>Bacteroidia</taxon>
        <taxon>Bacteroidales</taxon>
        <taxon>Muribaculaceae</taxon>
        <taxon>Muribaculum</taxon>
    </lineage>
</organism>
<dbReference type="InterPro" id="IPR041657">
    <property type="entry name" value="HTH_17"/>
</dbReference>
<evidence type="ECO:0000313" key="3">
    <source>
        <dbReference type="EMBL" id="TGY73814.1"/>
    </source>
</evidence>
<protein>
    <submittedName>
        <fullName evidence="3">DNA-binding protein</fullName>
    </submittedName>
</protein>
<dbReference type="InterPro" id="IPR010093">
    <property type="entry name" value="SinI_DNA-bd"/>
</dbReference>
<dbReference type="GO" id="GO:0003677">
    <property type="term" value="F:DNA binding"/>
    <property type="evidence" value="ECO:0007669"/>
    <property type="project" value="UniProtKB-KW"/>
</dbReference>
<feature type="region of interest" description="Disordered" evidence="1">
    <location>
        <begin position="43"/>
        <end position="65"/>
    </location>
</feature>
<dbReference type="NCBIfam" id="TIGR01764">
    <property type="entry name" value="excise"/>
    <property type="match status" value="1"/>
</dbReference>
<sequence length="303" mass="35281">MSSNIKIERICEWCGNRFMAQTTVTRFCSKRCAEHSYKERMRQKKMALSNQETSQCNPDRKSRDKDFLTPTETAQYLGVCRTYIYDSINRGKIKVTRIGRKTLISKADIRAMFDFLTPKETDLSASTERKSKSISDFYTRAEIREKFGVKDSWIYKVVAENNVPKTILRGKAYFSKSHIDRLFSARKENPEITEWYSVEDIQSKYGMTLSAIYSLVSKIGIPKRKEGPKVYYSKYHFDVAKGAKSAEDVEFISVADAMEKYSLTRDQLYHYVKTYKITKLRCGKYVKLNAKELAELFNPKIEL</sequence>
<dbReference type="RefSeq" id="WP_135993346.1">
    <property type="nucleotide sequence ID" value="NZ_SRYD01000029.1"/>
</dbReference>
<proteinExistence type="predicted"/>
<accession>A0A4S2FWT6</accession>